<evidence type="ECO:0000259" key="7">
    <source>
        <dbReference type="PROSITE" id="PS50059"/>
    </source>
</evidence>
<proteinExistence type="predicted"/>
<evidence type="ECO:0000256" key="1">
    <source>
        <dbReference type="ARBA" id="ARBA00000971"/>
    </source>
</evidence>
<keyword evidence="9" id="KW-1185">Reference proteome</keyword>
<evidence type="ECO:0000256" key="3">
    <source>
        <dbReference type="ARBA" id="ARBA00023110"/>
    </source>
</evidence>
<accession>A0AAN7JWY2</accession>
<dbReference type="PANTHER" id="PTHR43811">
    <property type="entry name" value="FKBP-TYPE PEPTIDYL-PROLYL CIS-TRANS ISOMERASE FKPA"/>
    <property type="match status" value="1"/>
</dbReference>
<keyword evidence="3 5" id="KW-0697">Rotamase</keyword>
<sequence>MAFWGVEVKPGRPFTHSTNGDKGRLHVSQATMGIGSGTNKSILQCNVGKKSPVFLCTLFPEKNESCQINLEFEEADEVVFSVIGSRSVHITGYYLGRLSNMNEESETFGEDIAMTESDKSIDDEEYEDSFINDDSVETPPSSSVEVTPNKEGFDQNNVKRRRLRKKYQSDESDKEDKSLPNRNVDVKGAAEASDSEDIVDEFFSLPKKNDSKNACKEDNSLQSHNDGEGAKEDDDIAKKSAPKNKSVDLEKIESRKRKKKDQAVKACPKVDEASLESLEDTNEKGSKVKNKQKKKKSKMPENEIDVKEVPADKADLRSSSNEYPELDTSRFRKFPNGLSVEELEPGLPDGKIAVRGKKISVHFVGKIKENGQIFDSNIGKEPFKFRLGKGDAMDGWDDGLEGVRAGGKIRLTVPPSLRKGSDKLKDKNVGPDSWLIYDIEVDSVR</sequence>
<comment type="catalytic activity">
    <reaction evidence="1 5">
        <text>[protein]-peptidylproline (omega=180) = [protein]-peptidylproline (omega=0)</text>
        <dbReference type="Rhea" id="RHEA:16237"/>
        <dbReference type="Rhea" id="RHEA-COMP:10747"/>
        <dbReference type="Rhea" id="RHEA-COMP:10748"/>
        <dbReference type="ChEBI" id="CHEBI:83833"/>
        <dbReference type="ChEBI" id="CHEBI:83834"/>
        <dbReference type="EC" id="5.2.1.8"/>
    </reaction>
</comment>
<dbReference type="GO" id="GO:0003755">
    <property type="term" value="F:peptidyl-prolyl cis-trans isomerase activity"/>
    <property type="evidence" value="ECO:0007669"/>
    <property type="project" value="UniProtKB-KW"/>
</dbReference>
<evidence type="ECO:0000313" key="9">
    <source>
        <dbReference type="Proteomes" id="UP001345219"/>
    </source>
</evidence>
<feature type="compositionally biased region" description="Basic residues" evidence="6">
    <location>
        <begin position="287"/>
        <end position="297"/>
    </location>
</feature>
<dbReference type="Pfam" id="PF00254">
    <property type="entry name" value="FKBP_C"/>
    <property type="match status" value="1"/>
</dbReference>
<dbReference type="Pfam" id="PF17800">
    <property type="entry name" value="NPL"/>
    <property type="match status" value="1"/>
</dbReference>
<dbReference type="PROSITE" id="PS50059">
    <property type="entry name" value="FKBP_PPIASE"/>
    <property type="match status" value="1"/>
</dbReference>
<feature type="compositionally biased region" description="Basic and acidic residues" evidence="6">
    <location>
        <begin position="167"/>
        <end position="179"/>
    </location>
</feature>
<dbReference type="InterPro" id="IPR046357">
    <property type="entry name" value="PPIase_dom_sf"/>
</dbReference>
<organism evidence="8 9">
    <name type="scientific">Trapa incisa</name>
    <dbReference type="NCBI Taxonomy" id="236973"/>
    <lineage>
        <taxon>Eukaryota</taxon>
        <taxon>Viridiplantae</taxon>
        <taxon>Streptophyta</taxon>
        <taxon>Embryophyta</taxon>
        <taxon>Tracheophyta</taxon>
        <taxon>Spermatophyta</taxon>
        <taxon>Magnoliopsida</taxon>
        <taxon>eudicotyledons</taxon>
        <taxon>Gunneridae</taxon>
        <taxon>Pentapetalae</taxon>
        <taxon>rosids</taxon>
        <taxon>malvids</taxon>
        <taxon>Myrtales</taxon>
        <taxon>Lythraceae</taxon>
        <taxon>Trapa</taxon>
    </lineage>
</organism>
<reference evidence="8 9" key="1">
    <citation type="journal article" date="2023" name="Hortic Res">
        <title>Pangenome of water caltrop reveals structural variations and asymmetric subgenome divergence after allopolyploidization.</title>
        <authorList>
            <person name="Zhang X."/>
            <person name="Chen Y."/>
            <person name="Wang L."/>
            <person name="Yuan Y."/>
            <person name="Fang M."/>
            <person name="Shi L."/>
            <person name="Lu R."/>
            <person name="Comes H.P."/>
            <person name="Ma Y."/>
            <person name="Chen Y."/>
            <person name="Huang G."/>
            <person name="Zhou Y."/>
            <person name="Zheng Z."/>
            <person name="Qiu Y."/>
        </authorList>
    </citation>
    <scope>NUCLEOTIDE SEQUENCE [LARGE SCALE GENOMIC DNA]</scope>
    <source>
        <tissue evidence="8">Roots</tissue>
    </source>
</reference>
<evidence type="ECO:0000256" key="2">
    <source>
        <dbReference type="ARBA" id="ARBA00013194"/>
    </source>
</evidence>
<evidence type="ECO:0000256" key="6">
    <source>
        <dbReference type="SAM" id="MobiDB-lite"/>
    </source>
</evidence>
<dbReference type="InterPro" id="IPR001179">
    <property type="entry name" value="PPIase_FKBP_dom"/>
</dbReference>
<name>A0AAN7JWY2_9MYRT</name>
<dbReference type="Gene3D" id="2.60.120.340">
    <property type="entry name" value="Nucleoplasmin core domain"/>
    <property type="match status" value="1"/>
</dbReference>
<dbReference type="AlphaFoldDB" id="A0AAN7JWY2"/>
<feature type="domain" description="PPIase FKBP-type" evidence="7">
    <location>
        <begin position="356"/>
        <end position="445"/>
    </location>
</feature>
<dbReference type="EMBL" id="JAXIOK010000015">
    <property type="protein sequence ID" value="KAK4754469.1"/>
    <property type="molecule type" value="Genomic_DNA"/>
</dbReference>
<comment type="caution">
    <text evidence="8">The sequence shown here is derived from an EMBL/GenBank/DDBJ whole genome shotgun (WGS) entry which is preliminary data.</text>
</comment>
<evidence type="ECO:0000256" key="5">
    <source>
        <dbReference type="PROSITE-ProRule" id="PRU00277"/>
    </source>
</evidence>
<dbReference type="SUPFAM" id="SSF54534">
    <property type="entry name" value="FKBP-like"/>
    <property type="match status" value="1"/>
</dbReference>
<dbReference type="Proteomes" id="UP001345219">
    <property type="component" value="Chromosome 2"/>
</dbReference>
<gene>
    <name evidence="8" type="ORF">SAY87_002573</name>
</gene>
<keyword evidence="4 5" id="KW-0413">Isomerase</keyword>
<protein>
    <recommendedName>
        <fullName evidence="2 5">peptidylprolyl isomerase</fullName>
        <ecNumber evidence="2 5">5.2.1.8</ecNumber>
    </recommendedName>
</protein>
<feature type="compositionally biased region" description="Basic and acidic residues" evidence="6">
    <location>
        <begin position="298"/>
        <end position="316"/>
    </location>
</feature>
<evidence type="ECO:0000313" key="8">
    <source>
        <dbReference type="EMBL" id="KAK4754469.1"/>
    </source>
</evidence>
<dbReference type="PANTHER" id="PTHR43811:SF48">
    <property type="entry name" value="PEPTIDYL-PROLYL CIS-TRANS ISOMERASE FKBP43"/>
    <property type="match status" value="1"/>
</dbReference>
<feature type="compositionally biased region" description="Low complexity" evidence="6">
    <location>
        <begin position="137"/>
        <end position="147"/>
    </location>
</feature>
<feature type="compositionally biased region" description="Basic and acidic residues" evidence="6">
    <location>
        <begin position="207"/>
        <end position="230"/>
    </location>
</feature>
<dbReference type="Gene3D" id="3.10.50.40">
    <property type="match status" value="1"/>
</dbReference>
<feature type="region of interest" description="Disordered" evidence="6">
    <location>
        <begin position="130"/>
        <end position="329"/>
    </location>
</feature>
<evidence type="ECO:0000256" key="4">
    <source>
        <dbReference type="ARBA" id="ARBA00023235"/>
    </source>
</evidence>
<dbReference type="InterPro" id="IPR041232">
    <property type="entry name" value="NPL"/>
</dbReference>
<dbReference type="EC" id="5.2.1.8" evidence="2 5"/>